<protein>
    <submittedName>
        <fullName evidence="4">Alpha/beta hydrolase</fullName>
    </submittedName>
</protein>
<evidence type="ECO:0000313" key="4">
    <source>
        <dbReference type="EMBL" id="TNV69540.1"/>
    </source>
</evidence>
<comment type="caution">
    <text evidence="4">The sequence shown here is derived from an EMBL/GenBank/DDBJ whole genome shotgun (WGS) entry which is preliminary data.</text>
</comment>
<dbReference type="InterPro" id="IPR050300">
    <property type="entry name" value="GDXG_lipolytic_enzyme"/>
</dbReference>
<evidence type="ECO:0000313" key="3">
    <source>
        <dbReference type="EMBL" id="TNV67953.1"/>
    </source>
</evidence>
<dbReference type="Gene3D" id="3.40.50.1820">
    <property type="entry name" value="alpha/beta hydrolase"/>
    <property type="match status" value="1"/>
</dbReference>
<keyword evidence="1 4" id="KW-0378">Hydrolase</keyword>
<evidence type="ECO:0000259" key="2">
    <source>
        <dbReference type="Pfam" id="PF07859"/>
    </source>
</evidence>
<name>A0A5C5E9S6_9LACT</name>
<dbReference type="AlphaFoldDB" id="A0A5C5E9S6"/>
<gene>
    <name evidence="4" type="ORF">FHK04_08615</name>
    <name evidence="3" type="ORF">FHK04_13815</name>
</gene>
<evidence type="ECO:0000313" key="5">
    <source>
        <dbReference type="Proteomes" id="UP000313395"/>
    </source>
</evidence>
<reference evidence="4 5" key="1">
    <citation type="submission" date="2019-06" db="EMBL/GenBank/DDBJ databases">
        <title>Description Trichococcus psychrophilus sp. nov., isolated from a cold spring, by genomic and phenotypic analyses.</title>
        <authorList>
            <person name="Zakharyuk A."/>
        </authorList>
    </citation>
    <scope>NUCLEOTIDE SEQUENCE [LARGE SCALE GENOMIC DNA]</scope>
    <source>
        <strain evidence="4 5">SKBG</strain>
    </source>
</reference>
<dbReference type="Pfam" id="PF07859">
    <property type="entry name" value="Abhydrolase_3"/>
    <property type="match status" value="1"/>
</dbReference>
<dbReference type="Proteomes" id="UP000313395">
    <property type="component" value="Unassembled WGS sequence"/>
</dbReference>
<feature type="domain" description="Alpha/beta hydrolase fold-3" evidence="2">
    <location>
        <begin position="45"/>
        <end position="160"/>
    </location>
</feature>
<dbReference type="EMBL" id="VENO01000006">
    <property type="protein sequence ID" value="TNV67953.1"/>
    <property type="molecule type" value="Genomic_DNA"/>
</dbReference>
<accession>A0A5C5E9S6</accession>
<dbReference type="InterPro" id="IPR029058">
    <property type="entry name" value="AB_hydrolase_fold"/>
</dbReference>
<dbReference type="PANTHER" id="PTHR48081:SF3">
    <property type="entry name" value="ALPHA_BETA HYDROLASE FOLD-3 DOMAIN-CONTAINING PROTEIN"/>
    <property type="match status" value="1"/>
</dbReference>
<dbReference type="InterPro" id="IPR013094">
    <property type="entry name" value="AB_hydrolase_3"/>
</dbReference>
<sequence length="298" mass="33256">MKKKAPKGMMKNMNSSTHTYFVYEGLPLQATFYPAAEASAKPLTLLYLHGGGLVFGDRNDLPDAYREMLADAGYSLLTIDYPLAPEAQLPEITLCLHQALTWFKEESKNLFNLGSADYVLFGRSAGAYLAFLLAARSADPQLKGLASFYGYYSLEDPSFRLPNAHYNTFPKVPAAYVQQQIRKKPLAVGAVTERFPLYLHARQTGKWVPLFLEDKSKTTAFNLTAEELQSLPPTFLTASTADKDVPYRLTQQAAQLIPIAALHPILGMPHDFDADLSKPAGRRIYQQLIRWLDGLCEE</sequence>
<dbReference type="PANTHER" id="PTHR48081">
    <property type="entry name" value="AB HYDROLASE SUPERFAMILY PROTEIN C4A8.06C"/>
    <property type="match status" value="1"/>
</dbReference>
<keyword evidence="5" id="KW-1185">Reference proteome</keyword>
<dbReference type="SUPFAM" id="SSF53474">
    <property type="entry name" value="alpha/beta-Hydrolases"/>
    <property type="match status" value="1"/>
</dbReference>
<proteinExistence type="predicted"/>
<organism evidence="4 5">
    <name type="scientific">Trichococcus shcherbakoviae subsp. psychrophilus</name>
    <dbReference type="NCBI Taxonomy" id="2585775"/>
    <lineage>
        <taxon>Bacteria</taxon>
        <taxon>Bacillati</taxon>
        <taxon>Bacillota</taxon>
        <taxon>Bacilli</taxon>
        <taxon>Lactobacillales</taxon>
        <taxon>Carnobacteriaceae</taxon>
        <taxon>Trichococcus</taxon>
    </lineage>
</organism>
<dbReference type="EMBL" id="VENO01000002">
    <property type="protein sequence ID" value="TNV69540.1"/>
    <property type="molecule type" value="Genomic_DNA"/>
</dbReference>
<evidence type="ECO:0000256" key="1">
    <source>
        <dbReference type="ARBA" id="ARBA00022801"/>
    </source>
</evidence>
<dbReference type="GO" id="GO:0016787">
    <property type="term" value="F:hydrolase activity"/>
    <property type="evidence" value="ECO:0007669"/>
    <property type="project" value="UniProtKB-KW"/>
</dbReference>